<accession>A0ABQ1FT48</accession>
<feature type="compositionally biased region" description="Basic and acidic residues" evidence="2">
    <location>
        <begin position="123"/>
        <end position="147"/>
    </location>
</feature>
<dbReference type="InterPro" id="IPR047057">
    <property type="entry name" value="MerR_fam"/>
</dbReference>
<dbReference type="PROSITE" id="PS00552">
    <property type="entry name" value="HTH_MERR_1"/>
    <property type="match status" value="1"/>
</dbReference>
<evidence type="ECO:0000313" key="5">
    <source>
        <dbReference type="Proteomes" id="UP000609323"/>
    </source>
</evidence>
<evidence type="ECO:0000256" key="2">
    <source>
        <dbReference type="SAM" id="MobiDB-lite"/>
    </source>
</evidence>
<evidence type="ECO:0000259" key="3">
    <source>
        <dbReference type="PROSITE" id="PS50937"/>
    </source>
</evidence>
<name>A0ABQ1FT48_9BACL</name>
<evidence type="ECO:0000256" key="1">
    <source>
        <dbReference type="ARBA" id="ARBA00023125"/>
    </source>
</evidence>
<dbReference type="EMBL" id="BMHF01000003">
    <property type="protein sequence ID" value="GGA29505.1"/>
    <property type="molecule type" value="Genomic_DNA"/>
</dbReference>
<reference evidence="5" key="1">
    <citation type="journal article" date="2019" name="Int. J. Syst. Evol. Microbiol.">
        <title>The Global Catalogue of Microorganisms (GCM) 10K type strain sequencing project: providing services to taxonomists for standard genome sequencing and annotation.</title>
        <authorList>
            <consortium name="The Broad Institute Genomics Platform"/>
            <consortium name="The Broad Institute Genome Sequencing Center for Infectious Disease"/>
            <person name="Wu L."/>
            <person name="Ma J."/>
        </authorList>
    </citation>
    <scope>NUCLEOTIDE SEQUENCE [LARGE SCALE GENOMIC DNA]</scope>
    <source>
        <strain evidence="5">CGMCC 1.15044</strain>
    </source>
</reference>
<comment type="caution">
    <text evidence="4">The sequence shown here is derived from an EMBL/GenBank/DDBJ whole genome shotgun (WGS) entry which is preliminary data.</text>
</comment>
<dbReference type="SUPFAM" id="SSF46955">
    <property type="entry name" value="Putative DNA-binding domain"/>
    <property type="match status" value="1"/>
</dbReference>
<dbReference type="RefSeq" id="WP_094092906.1">
    <property type="nucleotide sequence ID" value="NZ_BMHF01000003.1"/>
</dbReference>
<keyword evidence="5" id="KW-1185">Reference proteome</keyword>
<dbReference type="InterPro" id="IPR009061">
    <property type="entry name" value="DNA-bd_dom_put_sf"/>
</dbReference>
<proteinExistence type="predicted"/>
<dbReference type="PANTHER" id="PTHR30204:SF98">
    <property type="entry name" value="HTH-TYPE TRANSCRIPTIONAL REGULATOR ADHR"/>
    <property type="match status" value="1"/>
</dbReference>
<keyword evidence="1" id="KW-0238">DNA-binding</keyword>
<dbReference type="Proteomes" id="UP000609323">
    <property type="component" value="Unassembled WGS sequence"/>
</dbReference>
<organism evidence="4 5">
    <name type="scientific">Paenibacillus physcomitrellae</name>
    <dbReference type="NCBI Taxonomy" id="1619311"/>
    <lineage>
        <taxon>Bacteria</taxon>
        <taxon>Bacillati</taxon>
        <taxon>Bacillota</taxon>
        <taxon>Bacilli</taxon>
        <taxon>Bacillales</taxon>
        <taxon>Paenibacillaceae</taxon>
        <taxon>Paenibacillus</taxon>
    </lineage>
</organism>
<dbReference type="PANTHER" id="PTHR30204">
    <property type="entry name" value="REDOX-CYCLING DRUG-SENSING TRANSCRIPTIONAL ACTIVATOR SOXR"/>
    <property type="match status" value="1"/>
</dbReference>
<dbReference type="SMART" id="SM00422">
    <property type="entry name" value="HTH_MERR"/>
    <property type="match status" value="1"/>
</dbReference>
<feature type="domain" description="HTH merR-type" evidence="3">
    <location>
        <begin position="4"/>
        <end position="73"/>
    </location>
</feature>
<dbReference type="Pfam" id="PF13411">
    <property type="entry name" value="MerR_1"/>
    <property type="match status" value="1"/>
</dbReference>
<dbReference type="InterPro" id="IPR000551">
    <property type="entry name" value="MerR-type_HTH_dom"/>
</dbReference>
<gene>
    <name evidence="4" type="ORF">GCM10010917_13150</name>
</gene>
<protein>
    <submittedName>
        <fullName evidence="4">MerR family transcriptional regulator</fullName>
    </submittedName>
</protein>
<dbReference type="PROSITE" id="PS50937">
    <property type="entry name" value="HTH_MERR_2"/>
    <property type="match status" value="1"/>
</dbReference>
<sequence>MEPTYSIGEMSEMTGLSYDTIRYYEKMNLIPPAKRNKYGQREYSRSDYDRLVFVTRLKRTQMPLKEIERYMAAVASRDYEACYHALIEHKNLLAEQQAEINATLELMNFKMEYFHTLMTDTKGASEPKGELHQKLKERLEESRLNRQ</sequence>
<dbReference type="Gene3D" id="1.10.1660.10">
    <property type="match status" value="1"/>
</dbReference>
<evidence type="ECO:0000313" key="4">
    <source>
        <dbReference type="EMBL" id="GGA29505.1"/>
    </source>
</evidence>
<dbReference type="PRINTS" id="PR00040">
    <property type="entry name" value="HTHMERR"/>
</dbReference>
<dbReference type="CDD" id="cd01109">
    <property type="entry name" value="HTH_YyaN"/>
    <property type="match status" value="1"/>
</dbReference>
<feature type="region of interest" description="Disordered" evidence="2">
    <location>
        <begin position="121"/>
        <end position="147"/>
    </location>
</feature>